<protein>
    <recommendedName>
        <fullName evidence="1">Thioredoxin-like fold domain-containing protein</fullName>
    </recommendedName>
</protein>
<feature type="domain" description="Thioredoxin-like fold" evidence="1">
    <location>
        <begin position="6"/>
        <end position="55"/>
    </location>
</feature>
<name>A0A3M9MBT9_9MICO</name>
<dbReference type="InterPro" id="IPR036249">
    <property type="entry name" value="Thioredoxin-like_sf"/>
</dbReference>
<dbReference type="Gene3D" id="3.40.30.10">
    <property type="entry name" value="Glutaredoxin"/>
    <property type="match status" value="1"/>
</dbReference>
<dbReference type="AlphaFoldDB" id="A0A3M9MBT9"/>
<dbReference type="CDD" id="cd02972">
    <property type="entry name" value="DsbA_family"/>
    <property type="match status" value="1"/>
</dbReference>
<proteinExistence type="predicted"/>
<comment type="caution">
    <text evidence="2">The sequence shown here is derived from an EMBL/GenBank/DDBJ whole genome shotgun (WGS) entry which is preliminary data.</text>
</comment>
<accession>A0A3M9MBT9</accession>
<dbReference type="SUPFAM" id="SSF52833">
    <property type="entry name" value="Thioredoxin-like"/>
    <property type="match status" value="1"/>
</dbReference>
<evidence type="ECO:0000313" key="3">
    <source>
        <dbReference type="Proteomes" id="UP000271678"/>
    </source>
</evidence>
<evidence type="ECO:0000313" key="2">
    <source>
        <dbReference type="EMBL" id="RNI23031.1"/>
    </source>
</evidence>
<dbReference type="EMBL" id="RJJQ01000006">
    <property type="protein sequence ID" value="RNI23031.1"/>
    <property type="molecule type" value="Genomic_DNA"/>
</dbReference>
<keyword evidence="3" id="KW-1185">Reference proteome</keyword>
<dbReference type="Proteomes" id="UP000271678">
    <property type="component" value="Unassembled WGS sequence"/>
</dbReference>
<dbReference type="Pfam" id="PF13462">
    <property type="entry name" value="Thioredoxin_4"/>
    <property type="match status" value="1"/>
</dbReference>
<organism evidence="2 3">
    <name type="scientific">Flexivirga caeni</name>
    <dbReference type="NCBI Taxonomy" id="2294115"/>
    <lineage>
        <taxon>Bacteria</taxon>
        <taxon>Bacillati</taxon>
        <taxon>Actinomycetota</taxon>
        <taxon>Actinomycetes</taxon>
        <taxon>Micrococcales</taxon>
        <taxon>Dermacoccaceae</taxon>
        <taxon>Flexivirga</taxon>
    </lineage>
</organism>
<sequence length="73" mass="7960">MTGAALTKFNTCVDDRSYAKYVKATMTNAGKAGVTGTPTIFINGKEIKNTSTDYSTLLQTKNSWNTILAKYTK</sequence>
<dbReference type="InterPro" id="IPR012336">
    <property type="entry name" value="Thioredoxin-like_fold"/>
</dbReference>
<gene>
    <name evidence="2" type="ORF">EFY87_07725</name>
</gene>
<reference evidence="2 3" key="1">
    <citation type="submission" date="2018-11" db="EMBL/GenBank/DDBJ databases">
        <title>Draft genome of Simplicispira Flexivirga sp. BO-16.</title>
        <authorList>
            <person name="Im W.T."/>
        </authorList>
    </citation>
    <scope>NUCLEOTIDE SEQUENCE [LARGE SCALE GENOMIC DNA]</scope>
    <source>
        <strain evidence="2 3">BO-16</strain>
    </source>
</reference>
<evidence type="ECO:0000259" key="1">
    <source>
        <dbReference type="Pfam" id="PF13462"/>
    </source>
</evidence>